<name>A0ABD7BAN7_PSEPU</name>
<dbReference type="EMBL" id="CP061723">
    <property type="protein sequence ID" value="QOC96611.1"/>
    <property type="molecule type" value="Genomic_DNA"/>
</dbReference>
<protein>
    <recommendedName>
        <fullName evidence="3">Lipoprotein</fullName>
    </recommendedName>
</protein>
<accession>A0ABD7BAN7</accession>
<evidence type="ECO:0000313" key="1">
    <source>
        <dbReference type="EMBL" id="QOC96611.1"/>
    </source>
</evidence>
<sequence length="173" mass="19317">MNRRVKAVAGACVLGLLSACSHSRYEPIVYTDAAPAERWTFTPIEVKYKDAQSPAWNFETVLQARAWECSQQADMGYILYSQLRGYGSSKRPDENAQALADCQQYAYQQGNEAIARLKQAKVSAKTLDLSKDLYAKWSAYLAGMSISAPKDRLAANQYEASRRALLAEDKFSQ</sequence>
<evidence type="ECO:0008006" key="3">
    <source>
        <dbReference type="Google" id="ProtNLM"/>
    </source>
</evidence>
<dbReference type="PROSITE" id="PS51257">
    <property type="entry name" value="PROKAR_LIPOPROTEIN"/>
    <property type="match status" value="1"/>
</dbReference>
<organism evidence="1 2">
    <name type="scientific">Pseudomonas putida</name>
    <name type="common">Arthrobacter siderocapsulatus</name>
    <dbReference type="NCBI Taxonomy" id="303"/>
    <lineage>
        <taxon>Bacteria</taxon>
        <taxon>Pseudomonadati</taxon>
        <taxon>Pseudomonadota</taxon>
        <taxon>Gammaproteobacteria</taxon>
        <taxon>Pseudomonadales</taxon>
        <taxon>Pseudomonadaceae</taxon>
        <taxon>Pseudomonas</taxon>
    </lineage>
</organism>
<dbReference type="AlphaFoldDB" id="A0ABD7BAN7"/>
<evidence type="ECO:0000313" key="2">
    <source>
        <dbReference type="Proteomes" id="UP000516786"/>
    </source>
</evidence>
<reference evidence="1 2" key="1">
    <citation type="submission" date="2020-09" db="EMBL/GenBank/DDBJ databases">
        <title>Co-existence of a novel multidrug-resistance efflux pump with carbapenem resistance gene blaVIM-2 in one megaplasmid in Pseudomonas putida.</title>
        <authorList>
            <person name="Peng K."/>
            <person name="Li R."/>
        </authorList>
    </citation>
    <scope>NUCLEOTIDE SEQUENCE [LARGE SCALE GENOMIC DNA]</scope>
    <source>
        <strain evidence="1 2">ZXPA-20</strain>
    </source>
</reference>
<dbReference type="RefSeq" id="WP_191086832.1">
    <property type="nucleotide sequence ID" value="NZ_CP061723.1"/>
</dbReference>
<gene>
    <name evidence="1" type="ORF">ID616_21390</name>
</gene>
<proteinExistence type="predicted"/>
<dbReference type="Proteomes" id="UP000516786">
    <property type="component" value="Chromosome"/>
</dbReference>